<dbReference type="AlphaFoldDB" id="A0AAN9C1N8"/>
<feature type="signal peptide" evidence="4">
    <location>
        <begin position="1"/>
        <end position="22"/>
    </location>
</feature>
<dbReference type="SMART" id="SM00110">
    <property type="entry name" value="C1Q"/>
    <property type="match status" value="1"/>
</dbReference>
<protein>
    <recommendedName>
        <fullName evidence="5">C1q domain-containing protein</fullName>
    </recommendedName>
</protein>
<reference evidence="6 7" key="1">
    <citation type="submission" date="2024-02" db="EMBL/GenBank/DDBJ databases">
        <title>Chromosome-scale genome assembly of the rough periwinkle Littorina saxatilis.</title>
        <authorList>
            <person name="De Jode A."/>
            <person name="Faria R."/>
            <person name="Formenti G."/>
            <person name="Sims Y."/>
            <person name="Smith T.P."/>
            <person name="Tracey A."/>
            <person name="Wood J.M.D."/>
            <person name="Zagrodzka Z.B."/>
            <person name="Johannesson K."/>
            <person name="Butlin R.K."/>
            <person name="Leder E.H."/>
        </authorList>
    </citation>
    <scope>NUCLEOTIDE SEQUENCE [LARGE SCALE GENOMIC DNA]</scope>
    <source>
        <strain evidence="6">Snail1</strain>
        <tissue evidence="6">Muscle</tissue>
    </source>
</reference>
<dbReference type="InterPro" id="IPR050822">
    <property type="entry name" value="Cerebellin_Synaptic_Org"/>
</dbReference>
<keyword evidence="2" id="KW-0964">Secreted</keyword>
<sequence length="202" mass="22076">MLTKFCLVFGAATVLLTSRVRSSAVTRHKRSDDTNPLELVVENLSKQVSTLTAEVTVLKTKIASDEKDVAFYAWHSTNPIAVGPLGIVALNYALTNIGGAYSTLTGVFTAPVSGLYDFQATFMTHPSSTNKKVYAGIYIDTRMVSEGVADSQHGYWDQSTIRALVHVTSGQQVMLRNVLGTQAEYYGYPYTTFSGFLLRADQ</sequence>
<dbReference type="GO" id="GO:0005576">
    <property type="term" value="C:extracellular region"/>
    <property type="evidence" value="ECO:0007669"/>
    <property type="project" value="UniProtKB-SubCell"/>
</dbReference>
<evidence type="ECO:0000256" key="3">
    <source>
        <dbReference type="ARBA" id="ARBA00022729"/>
    </source>
</evidence>
<feature type="chain" id="PRO_5042836827" description="C1q domain-containing protein" evidence="4">
    <location>
        <begin position="23"/>
        <end position="202"/>
    </location>
</feature>
<gene>
    <name evidence="6" type="ORF">V1264_012359</name>
</gene>
<comment type="subcellular location">
    <subcellularLocation>
        <location evidence="1">Secreted</location>
    </subcellularLocation>
</comment>
<evidence type="ECO:0000259" key="5">
    <source>
        <dbReference type="PROSITE" id="PS50871"/>
    </source>
</evidence>
<evidence type="ECO:0000313" key="6">
    <source>
        <dbReference type="EMBL" id="KAK7112990.1"/>
    </source>
</evidence>
<evidence type="ECO:0000256" key="4">
    <source>
        <dbReference type="SAM" id="SignalP"/>
    </source>
</evidence>
<dbReference type="PRINTS" id="PR00007">
    <property type="entry name" value="COMPLEMNTC1Q"/>
</dbReference>
<dbReference type="PROSITE" id="PS50871">
    <property type="entry name" value="C1Q"/>
    <property type="match status" value="1"/>
</dbReference>
<dbReference type="InterPro" id="IPR001073">
    <property type="entry name" value="C1q_dom"/>
</dbReference>
<dbReference type="EMBL" id="JBAMIC010000002">
    <property type="protein sequence ID" value="KAK7112990.1"/>
    <property type="molecule type" value="Genomic_DNA"/>
</dbReference>
<dbReference type="PANTHER" id="PTHR22923">
    <property type="entry name" value="CEREBELLIN-RELATED"/>
    <property type="match status" value="1"/>
</dbReference>
<dbReference type="Gene3D" id="2.60.120.40">
    <property type="match status" value="1"/>
</dbReference>
<evidence type="ECO:0000313" key="7">
    <source>
        <dbReference type="Proteomes" id="UP001374579"/>
    </source>
</evidence>
<accession>A0AAN9C1N8</accession>
<proteinExistence type="predicted"/>
<comment type="caution">
    <text evidence="6">The sequence shown here is derived from an EMBL/GenBank/DDBJ whole genome shotgun (WGS) entry which is preliminary data.</text>
</comment>
<name>A0AAN9C1N8_9CAEN</name>
<dbReference type="Proteomes" id="UP001374579">
    <property type="component" value="Unassembled WGS sequence"/>
</dbReference>
<dbReference type="SUPFAM" id="SSF49842">
    <property type="entry name" value="TNF-like"/>
    <property type="match status" value="1"/>
</dbReference>
<evidence type="ECO:0000256" key="2">
    <source>
        <dbReference type="ARBA" id="ARBA00022525"/>
    </source>
</evidence>
<evidence type="ECO:0000256" key="1">
    <source>
        <dbReference type="ARBA" id="ARBA00004613"/>
    </source>
</evidence>
<feature type="domain" description="C1q" evidence="5">
    <location>
        <begin position="64"/>
        <end position="202"/>
    </location>
</feature>
<keyword evidence="7" id="KW-1185">Reference proteome</keyword>
<dbReference type="InterPro" id="IPR008983">
    <property type="entry name" value="Tumour_necrosis_fac-like_dom"/>
</dbReference>
<dbReference type="Pfam" id="PF00386">
    <property type="entry name" value="C1q"/>
    <property type="match status" value="1"/>
</dbReference>
<organism evidence="6 7">
    <name type="scientific">Littorina saxatilis</name>
    <dbReference type="NCBI Taxonomy" id="31220"/>
    <lineage>
        <taxon>Eukaryota</taxon>
        <taxon>Metazoa</taxon>
        <taxon>Spiralia</taxon>
        <taxon>Lophotrochozoa</taxon>
        <taxon>Mollusca</taxon>
        <taxon>Gastropoda</taxon>
        <taxon>Caenogastropoda</taxon>
        <taxon>Littorinimorpha</taxon>
        <taxon>Littorinoidea</taxon>
        <taxon>Littorinidae</taxon>
        <taxon>Littorina</taxon>
    </lineage>
</organism>
<keyword evidence="3 4" id="KW-0732">Signal</keyword>
<dbReference type="PANTHER" id="PTHR22923:SF116">
    <property type="entry name" value="C1Q DOMAIN-CONTAINING PROTEIN"/>
    <property type="match status" value="1"/>
</dbReference>